<sequence>MYDYFDVRTITSGPKSHGKDKYQHRNEIHKQRCALSTYKGSDTLEFLLSIQYCSYVLIGTYYGKNWFILLIIDCNVHIYSPAGNPLNGDTVERLPFVINVYNVATDAFLCILRAYPSILMVLESETCKNEEKIEKIW</sequence>
<keyword evidence="1" id="KW-1185">Reference proteome</keyword>
<dbReference type="AlphaFoldDB" id="A0A915KFX5"/>
<name>A0A915KFX5_ROMCU</name>
<dbReference type="WBParaSite" id="nRc.2.0.1.t37632-RA">
    <property type="protein sequence ID" value="nRc.2.0.1.t37632-RA"/>
    <property type="gene ID" value="nRc.2.0.1.g37632"/>
</dbReference>
<accession>A0A915KFX5</accession>
<reference evidence="2" key="1">
    <citation type="submission" date="2022-11" db="UniProtKB">
        <authorList>
            <consortium name="WormBaseParasite"/>
        </authorList>
    </citation>
    <scope>IDENTIFICATION</scope>
</reference>
<protein>
    <submittedName>
        <fullName evidence="2">Uncharacterized protein</fullName>
    </submittedName>
</protein>
<organism evidence="1 2">
    <name type="scientific">Romanomermis culicivorax</name>
    <name type="common">Nematode worm</name>
    <dbReference type="NCBI Taxonomy" id="13658"/>
    <lineage>
        <taxon>Eukaryota</taxon>
        <taxon>Metazoa</taxon>
        <taxon>Ecdysozoa</taxon>
        <taxon>Nematoda</taxon>
        <taxon>Enoplea</taxon>
        <taxon>Dorylaimia</taxon>
        <taxon>Mermithida</taxon>
        <taxon>Mermithoidea</taxon>
        <taxon>Mermithidae</taxon>
        <taxon>Romanomermis</taxon>
    </lineage>
</organism>
<evidence type="ECO:0000313" key="1">
    <source>
        <dbReference type="Proteomes" id="UP000887565"/>
    </source>
</evidence>
<proteinExistence type="predicted"/>
<dbReference type="Proteomes" id="UP000887565">
    <property type="component" value="Unplaced"/>
</dbReference>
<evidence type="ECO:0000313" key="2">
    <source>
        <dbReference type="WBParaSite" id="nRc.2.0.1.t37632-RA"/>
    </source>
</evidence>